<feature type="region of interest" description="Disordered" evidence="2">
    <location>
        <begin position="228"/>
        <end position="272"/>
    </location>
</feature>
<comment type="caution">
    <text evidence="4">The sequence shown here is derived from an EMBL/GenBank/DDBJ whole genome shotgun (WGS) entry which is preliminary data.</text>
</comment>
<dbReference type="Proteomes" id="UP001295684">
    <property type="component" value="Unassembled WGS sequence"/>
</dbReference>
<feature type="compositionally biased region" description="Basic and acidic residues" evidence="2">
    <location>
        <begin position="320"/>
        <end position="337"/>
    </location>
</feature>
<comment type="similarity">
    <text evidence="1">Belongs to the TUB family.</text>
</comment>
<name>A0AAD1U707_EUPCR</name>
<dbReference type="PANTHER" id="PTHR16517:SF7">
    <property type="entry name" value="PROTEIN KING TUBBY"/>
    <property type="match status" value="1"/>
</dbReference>
<dbReference type="Pfam" id="PF01167">
    <property type="entry name" value="Tub"/>
    <property type="match status" value="1"/>
</dbReference>
<gene>
    <name evidence="4" type="ORF">ECRASSUSDP1_LOCUS2612</name>
</gene>
<feature type="compositionally biased region" description="Basic residues" evidence="2">
    <location>
        <begin position="295"/>
        <end position="305"/>
    </location>
</feature>
<reference evidence="4" key="1">
    <citation type="submission" date="2023-07" db="EMBL/GenBank/DDBJ databases">
        <authorList>
            <consortium name="AG Swart"/>
            <person name="Singh M."/>
            <person name="Singh A."/>
            <person name="Seah K."/>
            <person name="Emmerich C."/>
        </authorList>
    </citation>
    <scope>NUCLEOTIDE SEQUENCE</scope>
    <source>
        <strain evidence="4">DP1</strain>
    </source>
</reference>
<dbReference type="SUPFAM" id="SSF54518">
    <property type="entry name" value="Tubby C-terminal domain-like"/>
    <property type="match status" value="1"/>
</dbReference>
<dbReference type="AlphaFoldDB" id="A0AAD1U707"/>
<feature type="domain" description="Tubby C-terminal" evidence="3">
    <location>
        <begin position="399"/>
        <end position="656"/>
    </location>
</feature>
<feature type="region of interest" description="Disordered" evidence="2">
    <location>
        <begin position="1"/>
        <end position="20"/>
    </location>
</feature>
<feature type="region of interest" description="Disordered" evidence="2">
    <location>
        <begin position="288"/>
        <end position="341"/>
    </location>
</feature>
<feature type="compositionally biased region" description="Basic residues" evidence="2">
    <location>
        <begin position="244"/>
        <end position="264"/>
    </location>
</feature>
<evidence type="ECO:0000256" key="2">
    <source>
        <dbReference type="SAM" id="MobiDB-lite"/>
    </source>
</evidence>
<keyword evidence="5" id="KW-1185">Reference proteome</keyword>
<dbReference type="EMBL" id="CAMPGE010002497">
    <property type="protein sequence ID" value="CAI2361301.1"/>
    <property type="molecule type" value="Genomic_DNA"/>
</dbReference>
<accession>A0AAD1U707</accession>
<dbReference type="InterPro" id="IPR000007">
    <property type="entry name" value="Tubby_C"/>
</dbReference>
<evidence type="ECO:0000259" key="3">
    <source>
        <dbReference type="Pfam" id="PF01167"/>
    </source>
</evidence>
<evidence type="ECO:0000313" key="4">
    <source>
        <dbReference type="EMBL" id="CAI2361301.1"/>
    </source>
</evidence>
<evidence type="ECO:0000313" key="5">
    <source>
        <dbReference type="Proteomes" id="UP001295684"/>
    </source>
</evidence>
<dbReference type="PANTHER" id="PTHR16517">
    <property type="entry name" value="TUBBY-RELATED"/>
    <property type="match status" value="1"/>
</dbReference>
<proteinExistence type="inferred from homology"/>
<evidence type="ECO:0000256" key="1">
    <source>
        <dbReference type="ARBA" id="ARBA00007129"/>
    </source>
</evidence>
<organism evidence="4 5">
    <name type="scientific">Euplotes crassus</name>
    <dbReference type="NCBI Taxonomy" id="5936"/>
    <lineage>
        <taxon>Eukaryota</taxon>
        <taxon>Sar</taxon>
        <taxon>Alveolata</taxon>
        <taxon>Ciliophora</taxon>
        <taxon>Intramacronucleata</taxon>
        <taxon>Spirotrichea</taxon>
        <taxon>Hypotrichia</taxon>
        <taxon>Euplotida</taxon>
        <taxon>Euplotidae</taxon>
        <taxon>Moneuplotes</taxon>
    </lineage>
</organism>
<protein>
    <recommendedName>
        <fullName evidence="3">Tubby C-terminal domain-containing protein</fullName>
    </recommendedName>
</protein>
<dbReference type="Gene3D" id="3.20.90.10">
    <property type="entry name" value="Tubby Protein, Chain A"/>
    <property type="match status" value="1"/>
</dbReference>
<dbReference type="InterPro" id="IPR025659">
    <property type="entry name" value="Tubby-like_C"/>
</dbReference>
<sequence>MSNRYNSSEKGEEAIPNLLPPKVTKKQLNDSLKPMYSRKINFNPSSSVISPTVKTSTMLTGFCDTNIMIEQIRNRQRRNFKRKSFELRSSMERISKNDVASSIMKLQVDRKRLNLSGIHPSRKSRMNSIGRASGFGLRKLSSKNSEGTKVRIGSITKVSNLAEHFRSQELKKIRKKTRKNSFLKSKSILNFKDNESEDSHNKSVVDEDKLKVEEIEDDASGFLQKMKQKWNKAKENRPISPKFKIGKNKKSRRKSKHMHNKNPRRHELGYAANSSMIDFKMSNLIPEDFTENNEKKHKKVSKKRKEQSEPPQAVPDKDEEEKQPKTLKEKPRRKQSDSKSFVKAVIKEDSCTRGSTLKLLQDPEIYKEEAKRGSLILGNFYEQLSVDNPNEFERTKALMSPIPRKAGVLSLTLIRKNTGFNRLYPKYYLHFTSSNEFLVNAKKRPGNKLSNYLISSKQGEFERKKSSFISKLRAQEGKKKYLIFNNGENFKSNAIISRSKIRNEIGAIHFKKRLMTSHSNNRDNFDDMIVGIPKVDVANNIVEFKPLDHEESMLRMLEDSKYDGTITCFQKKEPEWNEKAQKYYLKFDDRVQKASIKNCQLVKVYLNETIDHHLNNKNNNLIFLQFGRIDDKHFALNIQWPFSIVQGFAIALSIFDQ</sequence>
<dbReference type="PRINTS" id="PR01573">
    <property type="entry name" value="SUPERTUBBY"/>
</dbReference>